<evidence type="ECO:0000256" key="4">
    <source>
        <dbReference type="ARBA" id="ARBA00023180"/>
    </source>
</evidence>
<comment type="caution">
    <text evidence="5">Lacks conserved residue(s) required for the propagation of feature annotation.</text>
</comment>
<dbReference type="SMART" id="SM00215">
    <property type="entry name" value="VWC_out"/>
    <property type="match status" value="1"/>
</dbReference>
<dbReference type="FunFam" id="3.10.250.10:FF:000006">
    <property type="entry name" value="neurotrypsin isoform X2"/>
    <property type="match status" value="2"/>
</dbReference>
<keyword evidence="9" id="KW-1185">Reference proteome</keyword>
<dbReference type="Proteomes" id="UP001174909">
    <property type="component" value="Unassembled WGS sequence"/>
</dbReference>
<feature type="domain" description="SRCR" evidence="7">
    <location>
        <begin position="1"/>
        <end position="53"/>
    </location>
</feature>
<reference evidence="8" key="1">
    <citation type="submission" date="2023-03" db="EMBL/GenBank/DDBJ databases">
        <authorList>
            <person name="Steffen K."/>
            <person name="Cardenas P."/>
        </authorList>
    </citation>
    <scope>NUCLEOTIDE SEQUENCE</scope>
</reference>
<proteinExistence type="predicted"/>
<dbReference type="PANTHER" id="PTHR48071:SF18">
    <property type="entry name" value="DELETED IN MALIGNANT BRAIN TUMORS 1 PROTEIN-RELATED"/>
    <property type="match status" value="1"/>
</dbReference>
<dbReference type="PROSITE" id="PS00420">
    <property type="entry name" value="SRCR_1"/>
    <property type="match status" value="1"/>
</dbReference>
<keyword evidence="2" id="KW-0677">Repeat</keyword>
<comment type="caution">
    <text evidence="8">The sequence shown here is derived from an EMBL/GenBank/DDBJ whole genome shotgun (WGS) entry which is preliminary data.</text>
</comment>
<dbReference type="PROSITE" id="PS50287">
    <property type="entry name" value="SRCR_2"/>
    <property type="match status" value="4"/>
</dbReference>
<feature type="disulfide bond" evidence="5">
    <location>
        <begin position="282"/>
        <end position="292"/>
    </location>
</feature>
<dbReference type="PANTHER" id="PTHR48071">
    <property type="entry name" value="SRCR DOMAIN-CONTAINING PROTEIN"/>
    <property type="match status" value="1"/>
</dbReference>
<dbReference type="InterPro" id="IPR001007">
    <property type="entry name" value="VWF_dom"/>
</dbReference>
<feature type="domain" description="SRCR" evidence="7">
    <location>
        <begin position="213"/>
        <end position="313"/>
    </location>
</feature>
<evidence type="ECO:0000259" key="7">
    <source>
        <dbReference type="PROSITE" id="PS50287"/>
    </source>
</evidence>
<evidence type="ECO:0000259" key="6">
    <source>
        <dbReference type="PROSITE" id="PS50184"/>
    </source>
</evidence>
<evidence type="ECO:0000256" key="2">
    <source>
        <dbReference type="ARBA" id="ARBA00022737"/>
    </source>
</evidence>
<gene>
    <name evidence="8" type="ORF">GBAR_LOCUS30358</name>
</gene>
<dbReference type="AlphaFoldDB" id="A0AA35TW74"/>
<dbReference type="Pfam" id="PF00530">
    <property type="entry name" value="SRCR"/>
    <property type="match status" value="4"/>
</dbReference>
<dbReference type="Gene3D" id="2.10.70.10">
    <property type="entry name" value="Complement Module, domain 1"/>
    <property type="match status" value="1"/>
</dbReference>
<feature type="disulfide bond" evidence="5">
    <location>
        <begin position="22"/>
        <end position="32"/>
    </location>
</feature>
<organism evidence="8 9">
    <name type="scientific">Geodia barretti</name>
    <name type="common">Barrett's horny sponge</name>
    <dbReference type="NCBI Taxonomy" id="519541"/>
    <lineage>
        <taxon>Eukaryota</taxon>
        <taxon>Metazoa</taxon>
        <taxon>Porifera</taxon>
        <taxon>Demospongiae</taxon>
        <taxon>Heteroscleromorpha</taxon>
        <taxon>Tetractinellida</taxon>
        <taxon>Astrophorina</taxon>
        <taxon>Geodiidae</taxon>
        <taxon>Geodia</taxon>
    </lineage>
</organism>
<dbReference type="PRINTS" id="PR00258">
    <property type="entry name" value="SPERACTRCPTR"/>
</dbReference>
<dbReference type="EMBL" id="CASHTH010004290">
    <property type="protein sequence ID" value="CAI8055640.1"/>
    <property type="molecule type" value="Genomic_DNA"/>
</dbReference>
<dbReference type="InterPro" id="IPR036772">
    <property type="entry name" value="SRCR-like_dom_sf"/>
</dbReference>
<feature type="domain" description="SRCR" evidence="7">
    <location>
        <begin position="105"/>
        <end position="203"/>
    </location>
</feature>
<feature type="disulfide bond" evidence="5">
    <location>
        <begin position="172"/>
        <end position="182"/>
    </location>
</feature>
<dbReference type="InterPro" id="IPR001190">
    <property type="entry name" value="SRCR"/>
</dbReference>
<dbReference type="PROSITE" id="PS50184">
    <property type="entry name" value="VWFC_2"/>
    <property type="match status" value="1"/>
</dbReference>
<dbReference type="SMART" id="SM00202">
    <property type="entry name" value="SR"/>
    <property type="match status" value="4"/>
</dbReference>
<protein>
    <submittedName>
        <fullName evidence="8">Deleted in malignant brain tumors 1 protein</fullName>
    </submittedName>
</protein>
<feature type="domain" description="SRCR" evidence="7">
    <location>
        <begin position="325"/>
        <end position="366"/>
    </location>
</feature>
<keyword evidence="4" id="KW-0325">Glycoprotein</keyword>
<dbReference type="SUPFAM" id="SSF56487">
    <property type="entry name" value="SRCR-like"/>
    <property type="match status" value="4"/>
</dbReference>
<accession>A0AA35TW74</accession>
<keyword evidence="3 5" id="KW-1015">Disulfide bond</keyword>
<name>A0AA35TW74_GEOBA</name>
<evidence type="ECO:0000313" key="8">
    <source>
        <dbReference type="EMBL" id="CAI8055640.1"/>
    </source>
</evidence>
<dbReference type="Gene3D" id="3.10.250.10">
    <property type="entry name" value="SRCR-like domain"/>
    <property type="match status" value="4"/>
</dbReference>
<evidence type="ECO:0000313" key="9">
    <source>
        <dbReference type="Proteomes" id="UP001174909"/>
    </source>
</evidence>
<dbReference type="GO" id="GO:0016020">
    <property type="term" value="C:membrane"/>
    <property type="evidence" value="ECO:0007669"/>
    <property type="project" value="InterPro"/>
</dbReference>
<dbReference type="Pfam" id="PF00093">
    <property type="entry name" value="VWC"/>
    <property type="match status" value="1"/>
</dbReference>
<feature type="domain" description="VWFC" evidence="6">
    <location>
        <begin position="57"/>
        <end position="130"/>
    </location>
</feature>
<evidence type="ECO:0000256" key="5">
    <source>
        <dbReference type="PROSITE-ProRule" id="PRU00196"/>
    </source>
</evidence>
<keyword evidence="1" id="KW-0732">Signal</keyword>
<evidence type="ECO:0000256" key="3">
    <source>
        <dbReference type="ARBA" id="ARBA00023157"/>
    </source>
</evidence>
<sequence length="484" mass="52320">MALSFAHFGPGRGPIHLDDLGCNGSEVSLLECPHIGVGNHNCRHLEDAGVDCLGISPPCLYNGVIYSDGDTFPAGDGCNNCTCASGSVACTEAFCPVEPCLYGSVRLADGSNTSGRVELCFNNTWGTVCDDGWDVNDARVVCRQLGLPFSDPRAVRNFGGGRGPIFLDDVGCSGRERTLLRCNHTGVGIHNCGHHEDAGVFCVNGTGCTSGDVRLVGGNRTAGRVEICFNGVWGTVCDDSWDTPDAQVVCRQLGLPWRAATALGFARFGEGTDPIHLDDVGCSGNESSLQECRHNGVGDHNCGHIEDASVVCSDVVPSVCENWQVRLVDGFDTEGRVEICFNNTWGTVCDDDWDTDDARVVCRQLGHPTEYAVAYSNATIWGGRRAKYYWMMWNVLDLNHCYSCVSIMESGTITVAIWKTLVLVVPLNSQCFVERMNSSVRVMISAFLDVYHSCTCVIQLKTALMDLMNKTAAQLNSQVHVNTL</sequence>
<evidence type="ECO:0000256" key="1">
    <source>
        <dbReference type="ARBA" id="ARBA00022729"/>
    </source>
</evidence>
<dbReference type="SUPFAM" id="SSF57603">
    <property type="entry name" value="FnI-like domain"/>
    <property type="match status" value="1"/>
</dbReference>